<dbReference type="CDD" id="cd05233">
    <property type="entry name" value="SDR_c"/>
    <property type="match status" value="1"/>
</dbReference>
<protein>
    <submittedName>
        <fullName evidence="3">NAD(P)-dependent dehydrogenase (Short-subunit alcohol dehydrogenase family)</fullName>
    </submittedName>
</protein>
<dbReference type="InterPro" id="IPR002347">
    <property type="entry name" value="SDR_fam"/>
</dbReference>
<name>A0A840Q8P6_9PSEU</name>
<dbReference type="EMBL" id="JACHIW010000002">
    <property type="protein sequence ID" value="MBB5158902.1"/>
    <property type="molecule type" value="Genomic_DNA"/>
</dbReference>
<organism evidence="3 4">
    <name type="scientific">Saccharopolyspora phatthalungensis</name>
    <dbReference type="NCBI Taxonomy" id="664693"/>
    <lineage>
        <taxon>Bacteria</taxon>
        <taxon>Bacillati</taxon>
        <taxon>Actinomycetota</taxon>
        <taxon>Actinomycetes</taxon>
        <taxon>Pseudonocardiales</taxon>
        <taxon>Pseudonocardiaceae</taxon>
        <taxon>Saccharopolyspora</taxon>
    </lineage>
</organism>
<dbReference type="PANTHER" id="PTHR44196:SF1">
    <property type="entry name" value="DEHYDROGENASE_REDUCTASE SDR FAMILY MEMBER 7B"/>
    <property type="match status" value="1"/>
</dbReference>
<dbReference type="Pfam" id="PF00106">
    <property type="entry name" value="adh_short"/>
    <property type="match status" value="1"/>
</dbReference>
<dbReference type="InterPro" id="IPR036291">
    <property type="entry name" value="NAD(P)-bd_dom_sf"/>
</dbReference>
<sequence length="282" mass="30611">MGVAKRTVSRLFYGYRRVNERGLARAVTGKTVLVTGASHGIGRATARKLAAAGAHVVLVARSQHHLDDLAAEITADGGAAIALRTNLTDFDEVDNLTKYVRDEFGRVDILVSNAGKSVRRAIHDSYDRFHEHQSLININYLGPVKLTLGLLPLMRAHGGGLLVNVATFATRLPPWPRWAGYQASKSAFDIWLRGTVAELRQDGIRLATVYPGFVDTRMSAPTAHLRRLPPLHLDDAANLVCAAIVRGRGNIGPRWIPLIDGAAGLCQDIASRVATTAHRHMA</sequence>
<dbReference type="RefSeq" id="WP_184730969.1">
    <property type="nucleotide sequence ID" value="NZ_JACHIW010000002.1"/>
</dbReference>
<reference evidence="3 4" key="1">
    <citation type="submission" date="2020-08" db="EMBL/GenBank/DDBJ databases">
        <title>Sequencing the genomes of 1000 actinobacteria strains.</title>
        <authorList>
            <person name="Klenk H.-P."/>
        </authorList>
    </citation>
    <scope>NUCLEOTIDE SEQUENCE [LARGE SCALE GENOMIC DNA]</scope>
    <source>
        <strain evidence="3 4">DSM 45584</strain>
    </source>
</reference>
<gene>
    <name evidence="3" type="ORF">BJ970_006501</name>
</gene>
<evidence type="ECO:0000256" key="2">
    <source>
        <dbReference type="ARBA" id="ARBA00023002"/>
    </source>
</evidence>
<dbReference type="PANTHER" id="PTHR44196">
    <property type="entry name" value="DEHYDROGENASE/REDUCTASE SDR FAMILY MEMBER 7B"/>
    <property type="match status" value="1"/>
</dbReference>
<dbReference type="GO" id="GO:0016491">
    <property type="term" value="F:oxidoreductase activity"/>
    <property type="evidence" value="ECO:0007669"/>
    <property type="project" value="UniProtKB-KW"/>
</dbReference>
<keyword evidence="4" id="KW-1185">Reference proteome</keyword>
<accession>A0A840Q8P6</accession>
<dbReference type="Proteomes" id="UP000584374">
    <property type="component" value="Unassembled WGS sequence"/>
</dbReference>
<proteinExistence type="inferred from homology"/>
<dbReference type="AlphaFoldDB" id="A0A840Q8P6"/>
<evidence type="ECO:0000313" key="3">
    <source>
        <dbReference type="EMBL" id="MBB5158902.1"/>
    </source>
</evidence>
<dbReference type="GO" id="GO:0016020">
    <property type="term" value="C:membrane"/>
    <property type="evidence" value="ECO:0007669"/>
    <property type="project" value="TreeGrafter"/>
</dbReference>
<dbReference type="PRINTS" id="PR00081">
    <property type="entry name" value="GDHRDH"/>
</dbReference>
<evidence type="ECO:0000313" key="4">
    <source>
        <dbReference type="Proteomes" id="UP000584374"/>
    </source>
</evidence>
<comment type="similarity">
    <text evidence="1">Belongs to the short-chain dehydrogenases/reductases (SDR) family.</text>
</comment>
<evidence type="ECO:0000256" key="1">
    <source>
        <dbReference type="ARBA" id="ARBA00006484"/>
    </source>
</evidence>
<dbReference type="Gene3D" id="3.40.50.720">
    <property type="entry name" value="NAD(P)-binding Rossmann-like Domain"/>
    <property type="match status" value="1"/>
</dbReference>
<comment type="caution">
    <text evidence="3">The sequence shown here is derived from an EMBL/GenBank/DDBJ whole genome shotgun (WGS) entry which is preliminary data.</text>
</comment>
<dbReference type="SUPFAM" id="SSF51735">
    <property type="entry name" value="NAD(P)-binding Rossmann-fold domains"/>
    <property type="match status" value="1"/>
</dbReference>
<keyword evidence="2" id="KW-0560">Oxidoreductase</keyword>